<evidence type="ECO:0000256" key="4">
    <source>
        <dbReference type="ARBA" id="ARBA00022723"/>
    </source>
</evidence>
<name>A0A146GAM5_TERSA</name>
<feature type="region of interest" description="Disordered" evidence="12">
    <location>
        <begin position="1"/>
        <end position="23"/>
    </location>
</feature>
<feature type="transmembrane region" description="Helical" evidence="11">
    <location>
        <begin position="737"/>
        <end position="756"/>
    </location>
</feature>
<dbReference type="FunFam" id="2.70.150.10:FF:000002">
    <property type="entry name" value="Copper-transporting ATPase 1, putative"/>
    <property type="match status" value="1"/>
</dbReference>
<gene>
    <name evidence="14" type="ORF">TSACC_22925</name>
</gene>
<feature type="transmembrane region" description="Helical" evidence="11">
    <location>
        <begin position="212"/>
        <end position="237"/>
    </location>
</feature>
<keyword evidence="4 11" id="KW-0479">Metal-binding</keyword>
<dbReference type="SUPFAM" id="SSF55008">
    <property type="entry name" value="HMA, heavy metal-associated domain"/>
    <property type="match status" value="1"/>
</dbReference>
<dbReference type="InterPro" id="IPR008250">
    <property type="entry name" value="ATPase_P-typ_transduc_dom_A_sf"/>
</dbReference>
<dbReference type="Gene3D" id="3.40.1110.10">
    <property type="entry name" value="Calcium-transporting ATPase, cytoplasmic domain N"/>
    <property type="match status" value="1"/>
</dbReference>
<dbReference type="InterPro" id="IPR044492">
    <property type="entry name" value="P_typ_ATPase_HD_dom"/>
</dbReference>
<dbReference type="Pfam" id="PF00122">
    <property type="entry name" value="E1-E2_ATPase"/>
    <property type="match status" value="1"/>
</dbReference>
<dbReference type="AlphaFoldDB" id="A0A146GAM5"/>
<dbReference type="InterPro" id="IPR059000">
    <property type="entry name" value="ATPase_P-type_domA"/>
</dbReference>
<dbReference type="Gene3D" id="2.70.150.10">
    <property type="entry name" value="Calcium-transporting ATPase, cytoplasmic transduction domain A"/>
    <property type="match status" value="1"/>
</dbReference>
<keyword evidence="10 11" id="KW-0472">Membrane</keyword>
<reference evidence="15" key="1">
    <citation type="journal article" date="2017" name="Genome Announc.">
        <title>Draft Genome Sequence of Terrimicrobium sacchariphilum NM-5T, a Facultative Anaerobic Soil Bacterium of the Class Spartobacteria.</title>
        <authorList>
            <person name="Qiu Y.L."/>
            <person name="Tourlousse D.M."/>
            <person name="Matsuura N."/>
            <person name="Ohashi A."/>
            <person name="Sekiguchi Y."/>
        </authorList>
    </citation>
    <scope>NUCLEOTIDE SEQUENCE [LARGE SCALE GENOMIC DNA]</scope>
    <source>
        <strain evidence="15">NM-5</strain>
    </source>
</reference>
<evidence type="ECO:0000256" key="3">
    <source>
        <dbReference type="ARBA" id="ARBA00022692"/>
    </source>
</evidence>
<dbReference type="InterPro" id="IPR023214">
    <property type="entry name" value="HAD_sf"/>
</dbReference>
<evidence type="ECO:0000256" key="11">
    <source>
        <dbReference type="RuleBase" id="RU362081"/>
    </source>
</evidence>
<evidence type="ECO:0000256" key="6">
    <source>
        <dbReference type="ARBA" id="ARBA00022840"/>
    </source>
</evidence>
<comment type="caution">
    <text evidence="14">The sequence shown here is derived from an EMBL/GenBank/DDBJ whole genome shotgun (WGS) entry which is preliminary data.</text>
</comment>
<dbReference type="NCBIfam" id="TIGR01525">
    <property type="entry name" value="ATPase-IB_hvy"/>
    <property type="match status" value="1"/>
</dbReference>
<dbReference type="InterPro" id="IPR001757">
    <property type="entry name" value="P_typ_ATPase"/>
</dbReference>
<dbReference type="InterPro" id="IPR018303">
    <property type="entry name" value="ATPase_P-typ_P_site"/>
</dbReference>
<feature type="domain" description="P-type ATPase A" evidence="13">
    <location>
        <begin position="261"/>
        <end position="360"/>
    </location>
</feature>
<dbReference type="SUPFAM" id="SSF81665">
    <property type="entry name" value="Calcium ATPase, transmembrane domain M"/>
    <property type="match status" value="1"/>
</dbReference>
<dbReference type="InterPro" id="IPR036412">
    <property type="entry name" value="HAD-like_sf"/>
</dbReference>
<dbReference type="EMBL" id="BDCO01000002">
    <property type="protein sequence ID" value="GAT34500.1"/>
    <property type="molecule type" value="Genomic_DNA"/>
</dbReference>
<comment type="similarity">
    <text evidence="2 11">Belongs to the cation transport ATPase (P-type) (TC 3.A.3) family. Type IB subfamily.</text>
</comment>
<dbReference type="Gene3D" id="3.30.70.100">
    <property type="match status" value="1"/>
</dbReference>
<dbReference type="NCBIfam" id="TIGR01494">
    <property type="entry name" value="ATPase_P-type"/>
    <property type="match status" value="2"/>
</dbReference>
<evidence type="ECO:0000256" key="9">
    <source>
        <dbReference type="ARBA" id="ARBA00022989"/>
    </source>
</evidence>
<feature type="compositionally biased region" description="Polar residues" evidence="12">
    <location>
        <begin position="1"/>
        <end position="11"/>
    </location>
</feature>
<dbReference type="GO" id="GO:0030001">
    <property type="term" value="P:metal ion transport"/>
    <property type="evidence" value="ECO:0007669"/>
    <property type="project" value="UniProtKB-ARBA"/>
</dbReference>
<keyword evidence="3 11" id="KW-0812">Transmembrane</keyword>
<evidence type="ECO:0000256" key="7">
    <source>
        <dbReference type="ARBA" id="ARBA00022842"/>
    </source>
</evidence>
<dbReference type="GO" id="GO:0019829">
    <property type="term" value="F:ATPase-coupled monoatomic cation transmembrane transporter activity"/>
    <property type="evidence" value="ECO:0007669"/>
    <property type="project" value="InterPro"/>
</dbReference>
<evidence type="ECO:0000256" key="12">
    <source>
        <dbReference type="SAM" id="MobiDB-lite"/>
    </source>
</evidence>
<dbReference type="InParanoid" id="A0A146GAM5"/>
<dbReference type="OrthoDB" id="199028at2"/>
<dbReference type="SFLD" id="SFLDS00003">
    <property type="entry name" value="Haloacid_Dehalogenase"/>
    <property type="match status" value="1"/>
</dbReference>
<keyword evidence="5 11" id="KW-0547">Nucleotide-binding</keyword>
<evidence type="ECO:0000313" key="14">
    <source>
        <dbReference type="EMBL" id="GAT34500.1"/>
    </source>
</evidence>
<organism evidence="14 15">
    <name type="scientific">Terrimicrobium sacchariphilum</name>
    <dbReference type="NCBI Taxonomy" id="690879"/>
    <lineage>
        <taxon>Bacteria</taxon>
        <taxon>Pseudomonadati</taxon>
        <taxon>Verrucomicrobiota</taxon>
        <taxon>Terrimicrobiia</taxon>
        <taxon>Terrimicrobiales</taxon>
        <taxon>Terrimicrobiaceae</taxon>
        <taxon>Terrimicrobium</taxon>
    </lineage>
</organism>
<feature type="transmembrane region" description="Helical" evidence="11">
    <location>
        <begin position="412"/>
        <end position="436"/>
    </location>
</feature>
<keyword evidence="8" id="KW-1278">Translocase</keyword>
<dbReference type="Pfam" id="PF00702">
    <property type="entry name" value="Hydrolase"/>
    <property type="match status" value="1"/>
</dbReference>
<sequence length="786" mass="82735">MIRKSNSSENPAPSHHSITDHEGIVEVVPRDAGRVEIAFDPARLSETDVRNIALEHIQPDASLQRFALRLDGQACEAAAAKLERRIENVPGVRRATATYIGRVLCLTFDKSLASEASVLAGARAAGADVRPLEPRRAAKPTLWQRAKSGDLNEEISCAIGLVFLIASFIVERAVAKHGLADWLYLGAYIFCGQYGVRSAIASLREKTLDVDVLMVLAALGAAAVGSPFEGALLLFLFSFSNVLQRHALERTQNAIESLLTLRPETALRKTGSATESVPVDSLQVGDIVIVRPGELIPIDGDVVEGSSNIDESSLTGESIPVPKTAGSPVFGGTLNQSGAIEIRVNHRAEDSTLARMVRLVAEAQAEKSNTQRFLEKAEQGYAAGVIAFTALVLLVPWLLWHEDFASSFYRAMTVMVVASPCALVISTPATVLSAIGGAARRGVLIKGGAHLETATRVDIVCLDKTGTLTVGKPTVTDIVTVGGSHFALTAPLPAAGEQLLATCASLEAKSEHPLATAVVHAAQKADLTLSPALDFQSSPGRGADALIDGVRYVVGSERLFAESSASGMDALRAASLELQSSGKSCIWLGRRLADDSLAVEAIFGLADTLRPEGREIVRKLHALGVRKVVMLTGDQQPVAAAIAKEAGIDEFHAALLPADKVAAIRQLKTEGTVMMVGDGVNDAPALATAHLGVAMGAAGTDIAMETADIVLMGDRLDNIPLLVGIARHSRRVLIQNLTFASGVILVLLAASLGFALPLPLGVVGHEGSTVLVCLNGLRLLVYKGKS</sequence>
<dbReference type="GO" id="GO:0005524">
    <property type="term" value="F:ATP binding"/>
    <property type="evidence" value="ECO:0007669"/>
    <property type="project" value="UniProtKB-UniRule"/>
</dbReference>
<dbReference type="PROSITE" id="PS00154">
    <property type="entry name" value="ATPASE_E1_E2"/>
    <property type="match status" value="1"/>
</dbReference>
<evidence type="ECO:0000256" key="1">
    <source>
        <dbReference type="ARBA" id="ARBA00004141"/>
    </source>
</evidence>
<evidence type="ECO:0000256" key="8">
    <source>
        <dbReference type="ARBA" id="ARBA00022967"/>
    </source>
</evidence>
<feature type="transmembrane region" description="Helical" evidence="11">
    <location>
        <begin position="381"/>
        <end position="400"/>
    </location>
</feature>
<dbReference type="PRINTS" id="PR00119">
    <property type="entry name" value="CATATPASE"/>
</dbReference>
<dbReference type="SFLD" id="SFLDG00002">
    <property type="entry name" value="C1.7:_P-type_atpase_like"/>
    <property type="match status" value="1"/>
</dbReference>
<dbReference type="PANTHER" id="PTHR43079">
    <property type="entry name" value="PROBABLE CADMIUM/ZINC-TRANSPORTING ATPASE HMA1"/>
    <property type="match status" value="1"/>
</dbReference>
<dbReference type="SUPFAM" id="SSF56784">
    <property type="entry name" value="HAD-like"/>
    <property type="match status" value="1"/>
</dbReference>
<accession>A0A146GAM5</accession>
<dbReference type="GO" id="GO:0005886">
    <property type="term" value="C:plasma membrane"/>
    <property type="evidence" value="ECO:0007669"/>
    <property type="project" value="UniProtKB-SubCell"/>
</dbReference>
<evidence type="ECO:0000313" key="15">
    <source>
        <dbReference type="Proteomes" id="UP000076023"/>
    </source>
</evidence>
<dbReference type="STRING" id="690879.TSACC_22925"/>
<dbReference type="InterPro" id="IPR036163">
    <property type="entry name" value="HMA_dom_sf"/>
</dbReference>
<dbReference type="GO" id="GO:0046872">
    <property type="term" value="F:metal ion binding"/>
    <property type="evidence" value="ECO:0007669"/>
    <property type="project" value="UniProtKB-KW"/>
</dbReference>
<dbReference type="Gene3D" id="3.40.50.1000">
    <property type="entry name" value="HAD superfamily/HAD-like"/>
    <property type="match status" value="1"/>
</dbReference>
<dbReference type="SUPFAM" id="SSF81653">
    <property type="entry name" value="Calcium ATPase, transduction domain A"/>
    <property type="match status" value="1"/>
</dbReference>
<dbReference type="PANTHER" id="PTHR43079:SF1">
    <property type="entry name" value="CADMIUM_ZINC-TRANSPORTING ATPASE HMA1, CHLOROPLASTIC-RELATED"/>
    <property type="match status" value="1"/>
</dbReference>
<dbReference type="PRINTS" id="PR00941">
    <property type="entry name" value="CDATPASE"/>
</dbReference>
<evidence type="ECO:0000256" key="5">
    <source>
        <dbReference type="ARBA" id="ARBA00022741"/>
    </source>
</evidence>
<dbReference type="RefSeq" id="WP_084400521.1">
    <property type="nucleotide sequence ID" value="NZ_BDCO01000002.1"/>
</dbReference>
<keyword evidence="6 11" id="KW-0067">ATP-binding</keyword>
<proteinExistence type="inferred from homology"/>
<keyword evidence="7" id="KW-0460">Magnesium</keyword>
<dbReference type="Proteomes" id="UP000076023">
    <property type="component" value="Unassembled WGS sequence"/>
</dbReference>
<dbReference type="GO" id="GO:0016887">
    <property type="term" value="F:ATP hydrolysis activity"/>
    <property type="evidence" value="ECO:0007669"/>
    <property type="project" value="InterPro"/>
</dbReference>
<keyword evidence="11" id="KW-1003">Cell membrane</keyword>
<dbReference type="PROSITE" id="PS01229">
    <property type="entry name" value="COF_2"/>
    <property type="match status" value="1"/>
</dbReference>
<evidence type="ECO:0000256" key="10">
    <source>
        <dbReference type="ARBA" id="ARBA00023136"/>
    </source>
</evidence>
<comment type="subcellular location">
    <subcellularLocation>
        <location evidence="11">Cell membrane</location>
    </subcellularLocation>
    <subcellularLocation>
        <location evidence="1">Membrane</location>
        <topology evidence="1">Multi-pass membrane protein</topology>
    </subcellularLocation>
</comment>
<keyword evidence="15" id="KW-1185">Reference proteome</keyword>
<dbReference type="InterPro" id="IPR023298">
    <property type="entry name" value="ATPase_P-typ_TM_dom_sf"/>
</dbReference>
<protein>
    <submittedName>
        <fullName evidence="14">Cd2+/Zn2+-exporting ATPase</fullName>
    </submittedName>
</protein>
<evidence type="ECO:0000259" key="13">
    <source>
        <dbReference type="Pfam" id="PF00122"/>
    </source>
</evidence>
<dbReference type="InterPro" id="IPR023299">
    <property type="entry name" value="ATPase_P-typ_cyto_dom_N"/>
</dbReference>
<dbReference type="InterPro" id="IPR027256">
    <property type="entry name" value="P-typ_ATPase_IB"/>
</dbReference>
<dbReference type="SFLD" id="SFLDF00027">
    <property type="entry name" value="p-type_atpase"/>
    <property type="match status" value="1"/>
</dbReference>
<evidence type="ECO:0000256" key="2">
    <source>
        <dbReference type="ARBA" id="ARBA00006024"/>
    </source>
</evidence>
<keyword evidence="9 11" id="KW-1133">Transmembrane helix</keyword>
<dbReference type="InterPro" id="IPR051949">
    <property type="entry name" value="Cation_Transport_ATPase"/>
</dbReference>